<evidence type="ECO:0000256" key="1">
    <source>
        <dbReference type="SAM" id="MobiDB-lite"/>
    </source>
</evidence>
<gene>
    <name evidence="2" type="ORF">KVT40_007500</name>
</gene>
<feature type="compositionally biased region" description="Basic and acidic residues" evidence="1">
    <location>
        <begin position="66"/>
        <end position="81"/>
    </location>
</feature>
<sequence length="356" mass="40540">MPDDTPLTDDYVAALLAQDAKDVSSRAAAGFSGGVSKRPASTAKPNTRFLRNILRDTDAHNAALLAKEEEESKARLRALDPKRKRRAEQQVYSVRARREGGESLKRRKVDNEKEHHHGSRKRRNDRENGQLADAGKCDRHARDTDGIDKRPGVSEGHMNDSERTSKRKRSREQSPLKEREGVKEAGDRQRRRSRPRDTNHRTSRKQRSRSRSPARSTHTEDRPSYRRSSKRDRSIPSASETSLGPHRPSKSPPLRSRGRGISTPVRTIDSHFEPGYDPAVDVQPDEDADDWDQALEALKDRQKWKQKGADRLKAAGFSEAEMEKWKGGESESLDNFQWAKKGESREWDKGKELDVE</sequence>
<evidence type="ECO:0000313" key="2">
    <source>
        <dbReference type="EMBL" id="KAG8624433.1"/>
    </source>
</evidence>
<name>A0A8K0PEP5_9PEZI</name>
<feature type="compositionally biased region" description="Basic and acidic residues" evidence="1">
    <location>
        <begin position="96"/>
        <end position="115"/>
    </location>
</feature>
<dbReference type="PANTHER" id="PTHR40132">
    <property type="entry name" value="PRE-MRNA-SPLICING FACTOR 38B"/>
    <property type="match status" value="1"/>
</dbReference>
<protein>
    <recommendedName>
        <fullName evidence="4">Pre-mRNA-splicing factor 38B</fullName>
    </recommendedName>
</protein>
<accession>A0A8K0PEP5</accession>
<proteinExistence type="predicted"/>
<dbReference type="OrthoDB" id="2431475at2759"/>
<feature type="region of interest" description="Disordered" evidence="1">
    <location>
        <begin position="22"/>
        <end position="47"/>
    </location>
</feature>
<dbReference type="PANTHER" id="PTHR40132:SF1">
    <property type="entry name" value="PRE-MRNA-SPLICING FACTOR 38B"/>
    <property type="match status" value="1"/>
</dbReference>
<feature type="compositionally biased region" description="Basic and acidic residues" evidence="1">
    <location>
        <begin position="171"/>
        <end position="188"/>
    </location>
</feature>
<evidence type="ECO:0000313" key="3">
    <source>
        <dbReference type="Proteomes" id="UP000809789"/>
    </source>
</evidence>
<dbReference type="Proteomes" id="UP000809789">
    <property type="component" value="Unassembled WGS sequence"/>
</dbReference>
<comment type="caution">
    <text evidence="2">The sequence shown here is derived from an EMBL/GenBank/DDBJ whole genome shotgun (WGS) entry which is preliminary data.</text>
</comment>
<feature type="compositionally biased region" description="Acidic residues" evidence="1">
    <location>
        <begin position="283"/>
        <end position="293"/>
    </location>
</feature>
<feature type="compositionally biased region" description="Basic and acidic residues" evidence="1">
    <location>
        <begin position="135"/>
        <end position="164"/>
    </location>
</feature>
<evidence type="ECO:0008006" key="4">
    <source>
        <dbReference type="Google" id="ProtNLM"/>
    </source>
</evidence>
<dbReference type="AlphaFoldDB" id="A0A8K0PEP5"/>
<feature type="compositionally biased region" description="Basic and acidic residues" evidence="1">
    <location>
        <begin position="340"/>
        <end position="356"/>
    </location>
</feature>
<feature type="compositionally biased region" description="Basic residues" evidence="1">
    <location>
        <begin position="201"/>
        <end position="212"/>
    </location>
</feature>
<reference evidence="2" key="1">
    <citation type="submission" date="2021-07" db="EMBL/GenBank/DDBJ databases">
        <title>Elsinoe batatas strain:CRI-CJ2 Genome sequencing and assembly.</title>
        <authorList>
            <person name="Huang L."/>
        </authorList>
    </citation>
    <scope>NUCLEOTIDE SEQUENCE</scope>
    <source>
        <strain evidence="2">CRI-CJ2</strain>
    </source>
</reference>
<feature type="compositionally biased region" description="Basic and acidic residues" evidence="1">
    <location>
        <begin position="297"/>
        <end position="313"/>
    </location>
</feature>
<keyword evidence="3" id="KW-1185">Reference proteome</keyword>
<organism evidence="2 3">
    <name type="scientific">Elsinoe batatas</name>
    <dbReference type="NCBI Taxonomy" id="2601811"/>
    <lineage>
        <taxon>Eukaryota</taxon>
        <taxon>Fungi</taxon>
        <taxon>Dikarya</taxon>
        <taxon>Ascomycota</taxon>
        <taxon>Pezizomycotina</taxon>
        <taxon>Dothideomycetes</taxon>
        <taxon>Dothideomycetidae</taxon>
        <taxon>Myriangiales</taxon>
        <taxon>Elsinoaceae</taxon>
        <taxon>Elsinoe</taxon>
    </lineage>
</organism>
<feature type="region of interest" description="Disordered" evidence="1">
    <location>
        <begin position="65"/>
        <end position="356"/>
    </location>
</feature>
<dbReference type="EMBL" id="JAESVG020000009">
    <property type="protein sequence ID" value="KAG8624433.1"/>
    <property type="molecule type" value="Genomic_DNA"/>
</dbReference>